<dbReference type="Gene3D" id="1.25.40.420">
    <property type="match status" value="1"/>
</dbReference>
<gene>
    <name evidence="3" type="primary">100122139</name>
</gene>
<feature type="domain" description="MATH" evidence="2">
    <location>
        <begin position="25"/>
        <end position="155"/>
    </location>
</feature>
<dbReference type="EnsemblMetazoa" id="XM_001605691">
    <property type="protein sequence ID" value="XP_001605741"/>
    <property type="gene ID" value="LOC100122139"/>
</dbReference>
<dbReference type="PANTHER" id="PTHR24413">
    <property type="entry name" value="SPECKLE-TYPE POZ PROTEIN"/>
    <property type="match status" value="1"/>
</dbReference>
<feature type="domain" description="BTB" evidence="1">
    <location>
        <begin position="196"/>
        <end position="263"/>
    </location>
</feature>
<name>A0A7M7G742_NASVI</name>
<dbReference type="PROSITE" id="PS50097">
    <property type="entry name" value="BTB"/>
    <property type="match status" value="1"/>
</dbReference>
<dbReference type="InterPro" id="IPR002083">
    <property type="entry name" value="MATH/TRAF_dom"/>
</dbReference>
<dbReference type="InterPro" id="IPR000210">
    <property type="entry name" value="BTB/POZ_dom"/>
</dbReference>
<dbReference type="OMA" id="TELLCEY"/>
<dbReference type="GO" id="GO:0030163">
    <property type="term" value="P:protein catabolic process"/>
    <property type="evidence" value="ECO:0007669"/>
    <property type="project" value="UniProtKB-ARBA"/>
</dbReference>
<sequence length="358" mass="40462">MEPMNKTSLKNFVHKSGRTTAQFNEFKYTWVLENFLYFKARKCGVCTTSPTFTVYNNQDKYELLLKLFPNGNDEQTKGLMGVHLERVSSPAESKETIIIKLTLLSTDGKQVTVADKPRGTICPDKNIVLTFNKSWDDLRQRFIFANGDLTISCSMVFDNGDHHVEVDSETISISEFDCQEFLIDDLEAMLTSPRFSDVKLLVTGKEFQAHKVILAARSPVFLAMLESNMKEGQDNVIEVGDIEPDVMAELLRFIYTGKLENMDELVADLLAAADMYQLDHLRIMCEAIIAKKLSIDNVAEILKIVDRHVTCKNLRESVFKFLACNGKDVAGLEKFDEILRSLSTTLVIEVTKAVMLKS</sequence>
<dbReference type="FunFam" id="3.30.710.10:FF:000159">
    <property type="entry name" value="Speckle-type POZ protein B"/>
    <property type="match status" value="1"/>
</dbReference>
<evidence type="ECO:0000313" key="4">
    <source>
        <dbReference type="Proteomes" id="UP000002358"/>
    </source>
</evidence>
<dbReference type="InterPro" id="IPR011333">
    <property type="entry name" value="SKP1/BTB/POZ_sf"/>
</dbReference>
<proteinExistence type="predicted"/>
<keyword evidence="4" id="KW-1185">Reference proteome</keyword>
<evidence type="ECO:0000313" key="3">
    <source>
        <dbReference type="EnsemblMetazoa" id="XP_001605741"/>
    </source>
</evidence>
<dbReference type="CDD" id="cd14733">
    <property type="entry name" value="BACK"/>
    <property type="match status" value="1"/>
</dbReference>
<dbReference type="Gene3D" id="3.30.710.10">
    <property type="entry name" value="Potassium Channel Kv1.1, Chain A"/>
    <property type="match status" value="1"/>
</dbReference>
<dbReference type="KEGG" id="nvi:100122139"/>
<dbReference type="SMR" id="A0A7M7G742"/>
<dbReference type="InterPro" id="IPR008974">
    <property type="entry name" value="TRAF-like"/>
</dbReference>
<dbReference type="AlphaFoldDB" id="A0A7M7G742"/>
<dbReference type="Gene3D" id="2.60.210.10">
    <property type="entry name" value="Apoptosis, Tumor Necrosis Factor Receptor Associated Protein 2, Chain A"/>
    <property type="match status" value="1"/>
</dbReference>
<dbReference type="CDD" id="cd00121">
    <property type="entry name" value="MATH"/>
    <property type="match status" value="1"/>
</dbReference>
<dbReference type="InParanoid" id="A0A7M7G742"/>
<accession>A0A7M7G742</accession>
<protein>
    <submittedName>
        <fullName evidence="3">Uncharacterized protein</fullName>
    </submittedName>
</protein>
<dbReference type="SMART" id="SM00225">
    <property type="entry name" value="BTB"/>
    <property type="match status" value="1"/>
</dbReference>
<dbReference type="SUPFAM" id="SSF49599">
    <property type="entry name" value="TRAF domain-like"/>
    <property type="match status" value="1"/>
</dbReference>
<dbReference type="Pfam" id="PF00651">
    <property type="entry name" value="BTB"/>
    <property type="match status" value="1"/>
</dbReference>
<dbReference type="Proteomes" id="UP000002358">
    <property type="component" value="Chromosome 1"/>
</dbReference>
<organism evidence="3 4">
    <name type="scientific">Nasonia vitripennis</name>
    <name type="common">Parasitic wasp</name>
    <dbReference type="NCBI Taxonomy" id="7425"/>
    <lineage>
        <taxon>Eukaryota</taxon>
        <taxon>Metazoa</taxon>
        <taxon>Ecdysozoa</taxon>
        <taxon>Arthropoda</taxon>
        <taxon>Hexapoda</taxon>
        <taxon>Insecta</taxon>
        <taxon>Pterygota</taxon>
        <taxon>Neoptera</taxon>
        <taxon>Endopterygota</taxon>
        <taxon>Hymenoptera</taxon>
        <taxon>Apocrita</taxon>
        <taxon>Proctotrupomorpha</taxon>
        <taxon>Chalcidoidea</taxon>
        <taxon>Pteromalidae</taxon>
        <taxon>Pteromalinae</taxon>
        <taxon>Nasonia</taxon>
    </lineage>
</organism>
<evidence type="ECO:0000259" key="2">
    <source>
        <dbReference type="PROSITE" id="PS50144"/>
    </source>
</evidence>
<evidence type="ECO:0000259" key="1">
    <source>
        <dbReference type="PROSITE" id="PS50097"/>
    </source>
</evidence>
<dbReference type="PROSITE" id="PS50144">
    <property type="entry name" value="MATH"/>
    <property type="match status" value="1"/>
</dbReference>
<dbReference type="OrthoDB" id="6426113at2759"/>
<reference evidence="3" key="1">
    <citation type="submission" date="2021-01" db="UniProtKB">
        <authorList>
            <consortium name="EnsemblMetazoa"/>
        </authorList>
    </citation>
    <scope>IDENTIFICATION</scope>
</reference>
<dbReference type="SUPFAM" id="SSF54695">
    <property type="entry name" value="POZ domain"/>
    <property type="match status" value="1"/>
</dbReference>